<evidence type="ECO:0000256" key="7">
    <source>
        <dbReference type="HAMAP-Rule" id="MF_02065"/>
    </source>
</evidence>
<dbReference type="GO" id="GO:0071555">
    <property type="term" value="P:cell wall organization"/>
    <property type="evidence" value="ECO:0007669"/>
    <property type="project" value="UniProtKB-KW"/>
</dbReference>
<dbReference type="PANTHER" id="PTHR30518:SF2">
    <property type="entry name" value="ENDOLYTIC MUREIN TRANSGLYCOSYLASE"/>
    <property type="match status" value="1"/>
</dbReference>
<evidence type="ECO:0000256" key="3">
    <source>
        <dbReference type="ARBA" id="ARBA00022989"/>
    </source>
</evidence>
<evidence type="ECO:0000256" key="4">
    <source>
        <dbReference type="ARBA" id="ARBA00023136"/>
    </source>
</evidence>
<comment type="caution">
    <text evidence="8">The sequence shown here is derived from an EMBL/GenBank/DDBJ whole genome shotgun (WGS) entry which is preliminary data.</text>
</comment>
<comment type="catalytic activity">
    <reaction evidence="7">
        <text>a peptidoglycan chain = a peptidoglycan chain with N-acetyl-1,6-anhydromuramyl-[peptide] at the reducing end + a peptidoglycan chain with N-acetylglucosamine at the non-reducing end.</text>
        <dbReference type="EC" id="4.2.2.29"/>
    </reaction>
</comment>
<protein>
    <recommendedName>
        <fullName evidence="7">Endolytic murein transglycosylase</fullName>
        <ecNumber evidence="7">4.2.2.29</ecNumber>
    </recommendedName>
    <alternativeName>
        <fullName evidence="7">Peptidoglycan lytic transglycosylase</fullName>
    </alternativeName>
    <alternativeName>
        <fullName evidence="7">Peptidoglycan polymerization terminase</fullName>
    </alternativeName>
</protein>
<dbReference type="InterPro" id="IPR003770">
    <property type="entry name" value="MLTG-like"/>
</dbReference>
<evidence type="ECO:0000256" key="1">
    <source>
        <dbReference type="ARBA" id="ARBA00022475"/>
    </source>
</evidence>
<dbReference type="Proteomes" id="UP000315689">
    <property type="component" value="Unassembled WGS sequence"/>
</dbReference>
<evidence type="ECO:0000313" key="9">
    <source>
        <dbReference type="Proteomes" id="UP000315689"/>
    </source>
</evidence>
<dbReference type="GO" id="GO:0009252">
    <property type="term" value="P:peptidoglycan biosynthetic process"/>
    <property type="evidence" value="ECO:0007669"/>
    <property type="project" value="UniProtKB-UniRule"/>
</dbReference>
<keyword evidence="3 7" id="KW-1133">Transmembrane helix</keyword>
<dbReference type="NCBIfam" id="TIGR00247">
    <property type="entry name" value="endolytic transglycosylase MltG"/>
    <property type="match status" value="1"/>
</dbReference>
<comment type="function">
    <text evidence="7">Functions as a peptidoglycan terminase that cleaves nascent peptidoglycan strands endolytically to terminate their elongation.</text>
</comment>
<keyword evidence="1 7" id="KW-1003">Cell membrane</keyword>
<dbReference type="Gene3D" id="3.30.160.60">
    <property type="entry name" value="Classic Zinc Finger"/>
    <property type="match status" value="1"/>
</dbReference>
<comment type="subcellular location">
    <subcellularLocation>
        <location evidence="7">Cell membrane</location>
        <topology evidence="7">Single-pass membrane protein</topology>
    </subcellularLocation>
</comment>
<evidence type="ECO:0000256" key="6">
    <source>
        <dbReference type="ARBA" id="ARBA00023316"/>
    </source>
</evidence>
<dbReference type="GO" id="GO:0005886">
    <property type="term" value="C:plasma membrane"/>
    <property type="evidence" value="ECO:0007669"/>
    <property type="project" value="UniProtKB-SubCell"/>
</dbReference>
<proteinExistence type="inferred from homology"/>
<gene>
    <name evidence="7" type="primary">mltG</name>
    <name evidence="8" type="ORF">CEN89_485</name>
</gene>
<evidence type="ECO:0000256" key="2">
    <source>
        <dbReference type="ARBA" id="ARBA00022692"/>
    </source>
</evidence>
<keyword evidence="6 7" id="KW-0961">Cell wall biogenesis/degradation</keyword>
<feature type="site" description="Important for catalytic activity" evidence="7">
    <location>
        <position position="199"/>
    </location>
</feature>
<dbReference type="EMBL" id="VMGK01000014">
    <property type="protein sequence ID" value="TSC92783.1"/>
    <property type="molecule type" value="Genomic_DNA"/>
</dbReference>
<reference evidence="8 9" key="1">
    <citation type="submission" date="2017-07" db="EMBL/GenBank/DDBJ databases">
        <title>Mechanisms for carbon and nitrogen cycling indicate functional differentiation within the Candidate Phyla Radiation.</title>
        <authorList>
            <person name="Danczak R.E."/>
            <person name="Johnston M.D."/>
            <person name="Kenah C."/>
            <person name="Slattery M."/>
            <person name="Wrighton K.C."/>
            <person name="Wilkins M.J."/>
        </authorList>
    </citation>
    <scope>NUCLEOTIDE SEQUENCE [LARGE SCALE GENOMIC DNA]</scope>
    <source>
        <strain evidence="8">Licking1014_7</strain>
    </source>
</reference>
<accession>A0A554LIS7</accession>
<dbReference type="GO" id="GO:0008932">
    <property type="term" value="F:lytic endotransglycosylase activity"/>
    <property type="evidence" value="ECO:0007669"/>
    <property type="project" value="UniProtKB-UniRule"/>
</dbReference>
<dbReference type="Pfam" id="PF02618">
    <property type="entry name" value="YceG"/>
    <property type="match status" value="1"/>
</dbReference>
<evidence type="ECO:0000256" key="5">
    <source>
        <dbReference type="ARBA" id="ARBA00023239"/>
    </source>
</evidence>
<dbReference type="CDD" id="cd08010">
    <property type="entry name" value="MltG_like"/>
    <property type="match status" value="1"/>
</dbReference>
<dbReference type="EC" id="4.2.2.29" evidence="7"/>
<feature type="transmembrane region" description="Helical" evidence="7">
    <location>
        <begin position="9"/>
        <end position="29"/>
    </location>
</feature>
<dbReference type="HAMAP" id="MF_02065">
    <property type="entry name" value="MltG"/>
    <property type="match status" value="1"/>
</dbReference>
<dbReference type="Gene3D" id="3.30.1490.480">
    <property type="entry name" value="Endolytic murein transglycosylase"/>
    <property type="match status" value="2"/>
</dbReference>
<evidence type="ECO:0000313" key="8">
    <source>
        <dbReference type="EMBL" id="TSC92783.1"/>
    </source>
</evidence>
<organism evidence="8 9">
    <name type="scientific">Candidatus Berkelbacteria bacterium Licking1014_7</name>
    <dbReference type="NCBI Taxonomy" id="2017147"/>
    <lineage>
        <taxon>Bacteria</taxon>
        <taxon>Candidatus Berkelbacteria</taxon>
    </lineage>
</organism>
<dbReference type="AlphaFoldDB" id="A0A554LIS7"/>
<comment type="similarity">
    <text evidence="7">Belongs to the transglycosylase MltG family.</text>
</comment>
<sequence>MSDVKKKRFWVGLVGVIVLAIAIVSGAFYREIFLSRAGGTSSQKIFVEIDSGQSTRQIAQTLKEKDIISRRNVFLLYVKLKRSPLRAGLYYFSSSQTIAQIAKILQKGEVSENSITIPEGWRREQIAQYLSDRKITTSDDFLSASEGREGYLFPDTYRLAVSATAEQIVEKMTENFAKRIEGLNILRNDLILASIIEREAKRDDERLKIAGVYKNRLALGMKLEADPTVQYARDNEKSKSDSQNYSWWQIITRSDYLSEPSNFNTYLHSGLPPAPICSPGLKSIQAVKNPEKHNYYYFFHLKDGTAIFSKTLSEHNENLAKYVSER</sequence>
<name>A0A554LIS7_9BACT</name>
<keyword evidence="4 7" id="KW-0472">Membrane</keyword>
<dbReference type="PANTHER" id="PTHR30518">
    <property type="entry name" value="ENDOLYTIC MUREIN TRANSGLYCOSYLASE"/>
    <property type="match status" value="1"/>
</dbReference>
<keyword evidence="2 7" id="KW-0812">Transmembrane</keyword>
<keyword evidence="5 7" id="KW-0456">Lyase</keyword>